<evidence type="ECO:0000259" key="1">
    <source>
        <dbReference type="PROSITE" id="PS51743"/>
    </source>
</evidence>
<dbReference type="GO" id="GO:0006396">
    <property type="term" value="P:RNA processing"/>
    <property type="evidence" value="ECO:0007669"/>
    <property type="project" value="InterPro"/>
</dbReference>
<dbReference type="OrthoDB" id="5412187at2759"/>
<dbReference type="GO" id="GO:0016556">
    <property type="term" value="P:mRNA modification"/>
    <property type="evidence" value="ECO:0007669"/>
    <property type="project" value="InterPro"/>
</dbReference>
<dbReference type="HOGENOM" id="CLU_1409698_0_0_1"/>
<proteinExistence type="predicted"/>
<dbReference type="Proteomes" id="UP000007322">
    <property type="component" value="Chromosome 5"/>
</dbReference>
<reference evidence="2 3" key="1">
    <citation type="journal article" date="2011" name="Nat. Biotechnol.">
        <title>Comparative genomic analysis of the thermophilic biomass-degrading fungi Myceliophthora thermophila and Thielavia terrestris.</title>
        <authorList>
            <person name="Berka R.M."/>
            <person name="Grigoriev I.V."/>
            <person name="Otillar R."/>
            <person name="Salamov A."/>
            <person name="Grimwood J."/>
            <person name="Reid I."/>
            <person name="Ishmael N."/>
            <person name="John T."/>
            <person name="Darmond C."/>
            <person name="Moisan M.-C."/>
            <person name="Henrissat B."/>
            <person name="Coutinho P.M."/>
            <person name="Lombard V."/>
            <person name="Natvig D.O."/>
            <person name="Lindquist E."/>
            <person name="Schmutz J."/>
            <person name="Lucas S."/>
            <person name="Harris P."/>
            <person name="Powlowski J."/>
            <person name="Bellemare A."/>
            <person name="Taylor D."/>
            <person name="Butler G."/>
            <person name="de Vries R.P."/>
            <person name="Allijn I.E."/>
            <person name="van den Brink J."/>
            <person name="Ushinsky S."/>
            <person name="Storms R."/>
            <person name="Powell A.J."/>
            <person name="Paulsen I.T."/>
            <person name="Elbourne L.D.H."/>
            <person name="Baker S.E."/>
            <person name="Magnuson J."/>
            <person name="LaBoissiere S."/>
            <person name="Clutterbuck A.J."/>
            <person name="Martinez D."/>
            <person name="Wogulis M."/>
            <person name="de Leon A.L."/>
            <person name="Rey M.W."/>
            <person name="Tsang A."/>
        </authorList>
    </citation>
    <scope>NUCLEOTIDE SEQUENCE [LARGE SCALE GENOMIC DNA]</scope>
    <source>
        <strain evidence="3">ATCC 42464 / BCRC 31852 / DSM 1799</strain>
    </source>
</reference>
<evidence type="ECO:0000313" key="2">
    <source>
        <dbReference type="EMBL" id="AEO60379.1"/>
    </source>
</evidence>
<dbReference type="KEGG" id="mtm:MYCTH_2309564"/>
<organism evidence="2 3">
    <name type="scientific">Thermothelomyces thermophilus (strain ATCC 42464 / BCRC 31852 / DSM 1799)</name>
    <name type="common">Sporotrichum thermophile</name>
    <dbReference type="NCBI Taxonomy" id="573729"/>
    <lineage>
        <taxon>Eukaryota</taxon>
        <taxon>Fungi</taxon>
        <taxon>Dikarya</taxon>
        <taxon>Ascomycota</taxon>
        <taxon>Pezizomycotina</taxon>
        <taxon>Sordariomycetes</taxon>
        <taxon>Sordariomycetidae</taxon>
        <taxon>Sordariales</taxon>
        <taxon>Chaetomiaceae</taxon>
        <taxon>Thermothelomyces</taxon>
    </lineage>
</organism>
<keyword evidence="3" id="KW-1185">Reference proteome</keyword>
<protein>
    <recommendedName>
        <fullName evidence="1">Alphavirus-like MT domain-containing protein</fullName>
    </recommendedName>
</protein>
<gene>
    <name evidence="2" type="ORF">MYCTH_2309564</name>
</gene>
<dbReference type="GO" id="GO:0008174">
    <property type="term" value="F:mRNA methyltransferase activity"/>
    <property type="evidence" value="ECO:0007669"/>
    <property type="project" value="InterPro"/>
</dbReference>
<dbReference type="PROSITE" id="PS51743">
    <property type="entry name" value="ALPHAVIRUS_MT"/>
    <property type="match status" value="1"/>
</dbReference>
<feature type="domain" description="Alphavirus-like MT" evidence="1">
    <location>
        <begin position="79"/>
        <end position="193"/>
    </location>
</feature>
<dbReference type="RefSeq" id="XP_003665624.1">
    <property type="nucleotide sequence ID" value="XM_003665576.1"/>
</dbReference>
<name>G2QIQ7_THET4</name>
<dbReference type="InParanoid" id="G2QIQ7"/>
<sequence>MDNSTNNPTKESALERGLLSSITDPTGNIQQIATRPYSDEFKRDTAYNASRKQVRVRVYLTTADRNFLSNKVYQHLDLEFSATSGSGHSLANARRAIEQEIVVSKCSKHQNLVDVGGNFFTYITMCREKFHCCCPLLDIRDSARLSTRLFQLDTLIREQLTEDPVPNLDYETANRRNAKKQRARAVQQNPAQF</sequence>
<dbReference type="AlphaFoldDB" id="G2QIQ7"/>
<dbReference type="VEuPathDB" id="FungiDB:MYCTH_2309564"/>
<dbReference type="EMBL" id="CP003006">
    <property type="protein sequence ID" value="AEO60379.1"/>
    <property type="molecule type" value="Genomic_DNA"/>
</dbReference>
<dbReference type="InterPro" id="IPR002588">
    <property type="entry name" value="Alphavirus-like_MT_dom"/>
</dbReference>
<dbReference type="Pfam" id="PF01660">
    <property type="entry name" value="Vmethyltransf"/>
    <property type="match status" value="1"/>
</dbReference>
<accession>G2QIQ7</accession>
<dbReference type="eggNOG" id="ENOG502RANP">
    <property type="taxonomic scope" value="Eukaryota"/>
</dbReference>
<dbReference type="GO" id="GO:0003723">
    <property type="term" value="F:RNA binding"/>
    <property type="evidence" value="ECO:0007669"/>
    <property type="project" value="InterPro"/>
</dbReference>
<dbReference type="GeneID" id="11511384"/>
<evidence type="ECO:0000313" key="3">
    <source>
        <dbReference type="Proteomes" id="UP000007322"/>
    </source>
</evidence>